<dbReference type="STRING" id="40754.THII_3573"/>
<organism evidence="1 2">
    <name type="scientific">Thioploca ingrica</name>
    <dbReference type="NCBI Taxonomy" id="40754"/>
    <lineage>
        <taxon>Bacteria</taxon>
        <taxon>Pseudomonadati</taxon>
        <taxon>Pseudomonadota</taxon>
        <taxon>Gammaproteobacteria</taxon>
        <taxon>Thiotrichales</taxon>
        <taxon>Thiotrichaceae</taxon>
        <taxon>Thioploca</taxon>
    </lineage>
</organism>
<evidence type="ECO:0000313" key="2">
    <source>
        <dbReference type="Proteomes" id="UP000031623"/>
    </source>
</evidence>
<dbReference type="AlphaFoldDB" id="A0A090AQH2"/>
<name>A0A090AQH2_9GAMM</name>
<dbReference type="HOGENOM" id="CLU_084165_1_0_6"/>
<reference evidence="1 2" key="1">
    <citation type="journal article" date="2014" name="ISME J.">
        <title>Ecophysiology of Thioploca ingrica as revealed by the complete genome sequence supplemented with proteomic evidence.</title>
        <authorList>
            <person name="Kojima H."/>
            <person name="Ogura Y."/>
            <person name="Yamamoto N."/>
            <person name="Togashi T."/>
            <person name="Mori H."/>
            <person name="Watanabe T."/>
            <person name="Nemoto F."/>
            <person name="Kurokawa K."/>
            <person name="Hayashi T."/>
            <person name="Fukui M."/>
        </authorList>
    </citation>
    <scope>NUCLEOTIDE SEQUENCE [LARGE SCALE GENOMIC DNA]</scope>
</reference>
<proteinExistence type="predicted"/>
<sequence length="199" mass="22186">MAYGDFTLKDLLKRFQLHEKIIALFNELEPVELGSWLIQTLDLGLPLALSSSSEKARSELIVMPILLELRRRNHNTVAIYSGERLDVDADLGLKGECDFILAKSDLSHTIQAPIFLLVEAKKNDIGEGLGQCAAQMMGARVYNQTEGNNIDTIFGGITTGMDWQFLKLAGNTIFVDSQRYYLSEVGKILSVLQHIVDNQ</sequence>
<evidence type="ECO:0008006" key="3">
    <source>
        <dbReference type="Google" id="ProtNLM"/>
    </source>
</evidence>
<accession>A0A090AQH2</accession>
<protein>
    <recommendedName>
        <fullName evidence="3">Type I restriction enzyme R protein N-terminal domain-containing protein</fullName>
    </recommendedName>
</protein>
<gene>
    <name evidence="1" type="ORF">THII_3573</name>
</gene>
<dbReference type="Proteomes" id="UP000031623">
    <property type="component" value="Chromosome"/>
</dbReference>
<dbReference type="KEGG" id="tig:THII_3573"/>
<dbReference type="OrthoDB" id="155875at2"/>
<dbReference type="EMBL" id="AP014633">
    <property type="protein sequence ID" value="BAP57870.1"/>
    <property type="molecule type" value="Genomic_DNA"/>
</dbReference>
<evidence type="ECO:0000313" key="1">
    <source>
        <dbReference type="EMBL" id="BAP57870.1"/>
    </source>
</evidence>
<keyword evidence="2" id="KW-1185">Reference proteome</keyword>